<evidence type="ECO:0000313" key="3">
    <source>
        <dbReference type="Proteomes" id="UP000824321"/>
    </source>
</evidence>
<keyword evidence="1" id="KW-0812">Transmembrane</keyword>
<protein>
    <submittedName>
        <fullName evidence="2">Uncharacterized protein</fullName>
    </submittedName>
</protein>
<sequence>MKLDWRQPAIAAGLCGLIAVGAYFLDEQCADVFRDAGIGIADPPIYNCPADIPREILQLISFSFPILALIFLAVAFRNSITQ</sequence>
<dbReference type="RefSeq" id="WP_221431268.1">
    <property type="nucleotide sequence ID" value="NZ_CP081294.1"/>
</dbReference>
<keyword evidence="3" id="KW-1185">Reference proteome</keyword>
<accession>A0ABX9A328</accession>
<keyword evidence="1" id="KW-1133">Transmembrane helix</keyword>
<keyword evidence="1" id="KW-0472">Membrane</keyword>
<evidence type="ECO:0000313" key="2">
    <source>
        <dbReference type="EMBL" id="QZD95529.1"/>
    </source>
</evidence>
<dbReference type="Proteomes" id="UP000824321">
    <property type="component" value="Chromosome"/>
</dbReference>
<evidence type="ECO:0000256" key="1">
    <source>
        <dbReference type="SAM" id="Phobius"/>
    </source>
</evidence>
<dbReference type="EMBL" id="CP081294">
    <property type="protein sequence ID" value="QZD95529.1"/>
    <property type="molecule type" value="Genomic_DNA"/>
</dbReference>
<feature type="transmembrane region" description="Helical" evidence="1">
    <location>
        <begin position="7"/>
        <end position="25"/>
    </location>
</feature>
<reference evidence="2 3" key="1">
    <citation type="submission" date="2021-08" db="EMBL/GenBank/DDBJ databases">
        <title>Comparative Genomics Analysis of the Genus Qipengyuania Reveals Extensive Genetic Diversity and Metabolic Versatility, Including the Description of Fifteen Novel Species.</title>
        <authorList>
            <person name="Liu Y."/>
        </authorList>
    </citation>
    <scope>NUCLEOTIDE SEQUENCE [LARGE SCALE GENOMIC DNA]</scope>
    <source>
        <strain evidence="2 3">1NDH1</strain>
    </source>
</reference>
<proteinExistence type="predicted"/>
<gene>
    <name evidence="2" type="ORF">K3136_02030</name>
</gene>
<feature type="transmembrane region" description="Helical" evidence="1">
    <location>
        <begin position="56"/>
        <end position="76"/>
    </location>
</feature>
<organism evidence="2 3">
    <name type="scientific">Qipengyuania gelatinilytica</name>
    <dbReference type="NCBI Taxonomy" id="2867231"/>
    <lineage>
        <taxon>Bacteria</taxon>
        <taxon>Pseudomonadati</taxon>
        <taxon>Pseudomonadota</taxon>
        <taxon>Alphaproteobacteria</taxon>
        <taxon>Sphingomonadales</taxon>
        <taxon>Erythrobacteraceae</taxon>
        <taxon>Qipengyuania</taxon>
    </lineage>
</organism>
<name>A0ABX9A328_9SPHN</name>